<evidence type="ECO:0000256" key="2">
    <source>
        <dbReference type="ARBA" id="ARBA00023157"/>
    </source>
</evidence>
<dbReference type="InterPro" id="IPR055267">
    <property type="entry name" value="Aerolysin-like_C"/>
</dbReference>
<dbReference type="InterPro" id="IPR008998">
    <property type="entry name" value="Agglutinin"/>
</dbReference>
<sequence>MSSEDQKCVAFRSEKTGSYLRYAHESDNPFLELTGEHGFTPYTRFYIEESKEHPGLVHIRCCYNNTYWVAKEQQQENGGGWIINTAHEPADDLSNPSCTLFKLVHADPLLPAKMENGSPYHSVIRFLHAGQGKHVDLQSAGVGDETADGQDSKNDLDAYTLVDFGGQEKQLPHHVVFKGDNGKYLSGRVFEDRNVLEYASDDKADETVINTTHYLSNGNVRIKNNHFGMFWRRSPNWIWVDSSDTSSDDPDTVFTVVQLGDIFALQNKGNNSFCTRLTLGGKTNCLNAAVKTITTDAKIEVEEPVFRREIYNVKYNLSKARIHDKKYLTVDRAAGDNNGSTNSKIKLSFTYKETEIRTWDSTLSLMLGVETKIKAGVPLIADGSVKLKAEFTGSYGWGSSIEKSIERHCEYEADVPPHTKVTVCLVAEQASCDVPFSYKQRDLMYDGRTVIKTNHDGIYSGTNSFHFKFERNDAKI</sequence>
<evidence type="ECO:0000259" key="3">
    <source>
        <dbReference type="SMART" id="SM00791"/>
    </source>
</evidence>
<dbReference type="InterPro" id="IPR053237">
    <property type="entry name" value="Natterin_C"/>
</dbReference>
<dbReference type="CDD" id="cd20216">
    <property type="entry name" value="PFM_HFR-2-like"/>
    <property type="match status" value="1"/>
</dbReference>
<evidence type="ECO:0000256" key="1">
    <source>
        <dbReference type="ARBA" id="ARBA00009831"/>
    </source>
</evidence>
<evidence type="ECO:0000313" key="5">
    <source>
        <dbReference type="Proteomes" id="UP000729402"/>
    </source>
</evidence>
<dbReference type="SMART" id="SM00791">
    <property type="entry name" value="Agglutinin"/>
    <property type="match status" value="1"/>
</dbReference>
<proteinExistence type="inferred from homology"/>
<dbReference type="OrthoDB" id="4948898at2759"/>
<dbReference type="PANTHER" id="PTHR39244:SF5">
    <property type="entry name" value="NATTERIN-3-LIKE"/>
    <property type="match status" value="1"/>
</dbReference>
<accession>A0A8J5WKS6</accession>
<dbReference type="Pfam" id="PF01117">
    <property type="entry name" value="Aerolysin"/>
    <property type="match status" value="1"/>
</dbReference>
<comment type="similarity">
    <text evidence="1">Belongs to the aerolysin family.</text>
</comment>
<dbReference type="AlphaFoldDB" id="A0A8J5WKS6"/>
<feature type="domain" description="Agglutinin" evidence="3">
    <location>
        <begin position="169"/>
        <end position="303"/>
    </location>
</feature>
<dbReference type="PANTHER" id="PTHR39244">
    <property type="entry name" value="NATTERIN-4"/>
    <property type="match status" value="1"/>
</dbReference>
<evidence type="ECO:0000313" key="4">
    <source>
        <dbReference type="EMBL" id="KAG8090529.1"/>
    </source>
</evidence>
<name>A0A8J5WKS6_ZIZPA</name>
<keyword evidence="2" id="KW-1015">Disulfide bond</keyword>
<dbReference type="Proteomes" id="UP000729402">
    <property type="component" value="Unassembled WGS sequence"/>
</dbReference>
<dbReference type="EMBL" id="JAAALK010000081">
    <property type="protein sequence ID" value="KAG8090529.1"/>
    <property type="molecule type" value="Genomic_DNA"/>
</dbReference>
<comment type="caution">
    <text evidence="4">The sequence shown here is derived from an EMBL/GenBank/DDBJ whole genome shotgun (WGS) entry which is preliminary data.</text>
</comment>
<reference evidence="4" key="2">
    <citation type="submission" date="2021-02" db="EMBL/GenBank/DDBJ databases">
        <authorList>
            <person name="Kimball J.A."/>
            <person name="Haas M.W."/>
            <person name="Macchietto M."/>
            <person name="Kono T."/>
            <person name="Duquette J."/>
            <person name="Shao M."/>
        </authorList>
    </citation>
    <scope>NUCLEOTIDE SEQUENCE</scope>
    <source>
        <tissue evidence="4">Fresh leaf tissue</tissue>
    </source>
</reference>
<keyword evidence="5" id="KW-1185">Reference proteome</keyword>
<dbReference type="Pfam" id="PF07468">
    <property type="entry name" value="Agglutinin"/>
    <property type="match status" value="2"/>
</dbReference>
<protein>
    <recommendedName>
        <fullName evidence="3">Agglutinin domain-containing protein</fullName>
    </recommendedName>
</protein>
<organism evidence="4 5">
    <name type="scientific">Zizania palustris</name>
    <name type="common">Northern wild rice</name>
    <dbReference type="NCBI Taxonomy" id="103762"/>
    <lineage>
        <taxon>Eukaryota</taxon>
        <taxon>Viridiplantae</taxon>
        <taxon>Streptophyta</taxon>
        <taxon>Embryophyta</taxon>
        <taxon>Tracheophyta</taxon>
        <taxon>Spermatophyta</taxon>
        <taxon>Magnoliopsida</taxon>
        <taxon>Liliopsida</taxon>
        <taxon>Poales</taxon>
        <taxon>Poaceae</taxon>
        <taxon>BOP clade</taxon>
        <taxon>Oryzoideae</taxon>
        <taxon>Oryzeae</taxon>
        <taxon>Zizaniinae</taxon>
        <taxon>Zizania</taxon>
    </lineage>
</organism>
<gene>
    <name evidence="4" type="ORF">GUJ93_ZPchr0011g26974</name>
</gene>
<reference evidence="4" key="1">
    <citation type="journal article" date="2021" name="bioRxiv">
        <title>Whole Genome Assembly and Annotation of Northern Wild Rice, Zizania palustris L., Supports a Whole Genome Duplication in the Zizania Genus.</title>
        <authorList>
            <person name="Haas M."/>
            <person name="Kono T."/>
            <person name="Macchietto M."/>
            <person name="Millas R."/>
            <person name="McGilp L."/>
            <person name="Shao M."/>
            <person name="Duquette J."/>
            <person name="Hirsch C.N."/>
            <person name="Kimball J."/>
        </authorList>
    </citation>
    <scope>NUCLEOTIDE SEQUENCE</scope>
    <source>
        <tissue evidence="4">Fresh leaf tissue</tissue>
    </source>
</reference>